<reference evidence="2" key="1">
    <citation type="submission" date="2020-11" db="EMBL/GenBank/DDBJ databases">
        <authorList>
            <person name="Whitehead M."/>
        </authorList>
    </citation>
    <scope>NUCLEOTIDE SEQUENCE</scope>
    <source>
        <strain evidence="2">EGII</strain>
    </source>
</reference>
<name>A0A811V4M6_CERCA</name>
<keyword evidence="1" id="KW-0472">Membrane</keyword>
<evidence type="ECO:0000313" key="3">
    <source>
        <dbReference type="Proteomes" id="UP000606786"/>
    </source>
</evidence>
<evidence type="ECO:0000256" key="1">
    <source>
        <dbReference type="SAM" id="Phobius"/>
    </source>
</evidence>
<keyword evidence="3" id="KW-1185">Reference proteome</keyword>
<organism evidence="2 3">
    <name type="scientific">Ceratitis capitata</name>
    <name type="common">Mediterranean fruit fly</name>
    <name type="synonym">Tephritis capitata</name>
    <dbReference type="NCBI Taxonomy" id="7213"/>
    <lineage>
        <taxon>Eukaryota</taxon>
        <taxon>Metazoa</taxon>
        <taxon>Ecdysozoa</taxon>
        <taxon>Arthropoda</taxon>
        <taxon>Hexapoda</taxon>
        <taxon>Insecta</taxon>
        <taxon>Pterygota</taxon>
        <taxon>Neoptera</taxon>
        <taxon>Endopterygota</taxon>
        <taxon>Diptera</taxon>
        <taxon>Brachycera</taxon>
        <taxon>Muscomorpha</taxon>
        <taxon>Tephritoidea</taxon>
        <taxon>Tephritidae</taxon>
        <taxon>Ceratitis</taxon>
        <taxon>Ceratitis</taxon>
    </lineage>
</organism>
<keyword evidence="1" id="KW-0812">Transmembrane</keyword>
<accession>A0A811V4M6</accession>
<sequence length="116" mass="12892">MRLKGAKLLCAQHFKSIKFIAAKQKKQKLGAAQLDLAQTAVSLSNFTRERRIKNGCICQRNTYVCAYVCNISTNLAPSFVGMCVLYVERKVLTKAAILSFINTFAFLFHIVAVAVC</sequence>
<dbReference type="EMBL" id="CAJHJT010000034">
    <property type="protein sequence ID" value="CAD7005335.1"/>
    <property type="molecule type" value="Genomic_DNA"/>
</dbReference>
<gene>
    <name evidence="2" type="ORF">CCAP1982_LOCUS13695</name>
</gene>
<proteinExistence type="predicted"/>
<evidence type="ECO:0000313" key="2">
    <source>
        <dbReference type="EMBL" id="CAD7005335.1"/>
    </source>
</evidence>
<protein>
    <submittedName>
        <fullName evidence="2">(Mediterranean fruit fly) hypothetical protein</fullName>
    </submittedName>
</protein>
<dbReference type="Proteomes" id="UP000606786">
    <property type="component" value="Unassembled WGS sequence"/>
</dbReference>
<comment type="caution">
    <text evidence="2">The sequence shown here is derived from an EMBL/GenBank/DDBJ whole genome shotgun (WGS) entry which is preliminary data.</text>
</comment>
<feature type="transmembrane region" description="Helical" evidence="1">
    <location>
        <begin position="95"/>
        <end position="115"/>
    </location>
</feature>
<keyword evidence="1" id="KW-1133">Transmembrane helix</keyword>
<dbReference type="AlphaFoldDB" id="A0A811V4M6"/>